<gene>
    <name evidence="1" type="ORF">LCGC14_0355550</name>
</gene>
<reference evidence="1" key="1">
    <citation type="journal article" date="2015" name="Nature">
        <title>Complex archaea that bridge the gap between prokaryotes and eukaryotes.</title>
        <authorList>
            <person name="Spang A."/>
            <person name="Saw J.H."/>
            <person name="Jorgensen S.L."/>
            <person name="Zaremba-Niedzwiedzka K."/>
            <person name="Martijn J."/>
            <person name="Lind A.E."/>
            <person name="van Eijk R."/>
            <person name="Schleper C."/>
            <person name="Guy L."/>
            <person name="Ettema T.J."/>
        </authorList>
    </citation>
    <scope>NUCLEOTIDE SEQUENCE</scope>
</reference>
<protein>
    <submittedName>
        <fullName evidence="1">Uncharacterized protein</fullName>
    </submittedName>
</protein>
<sequence length="88" mass="9766">MTNRLDGIRARSLKDILESGAAWITEKELVALGAKIGRLERALKVADSTFGTILMAAPRGHADPEYYLGVVESGRWEIKEIMKEEPKP</sequence>
<evidence type="ECO:0000313" key="1">
    <source>
        <dbReference type="EMBL" id="KKN77990.1"/>
    </source>
</evidence>
<dbReference type="AlphaFoldDB" id="A0A0F9T9U0"/>
<accession>A0A0F9T9U0</accession>
<dbReference type="EMBL" id="LAZR01000271">
    <property type="protein sequence ID" value="KKN77990.1"/>
    <property type="molecule type" value="Genomic_DNA"/>
</dbReference>
<name>A0A0F9T9U0_9ZZZZ</name>
<organism evidence="1">
    <name type="scientific">marine sediment metagenome</name>
    <dbReference type="NCBI Taxonomy" id="412755"/>
    <lineage>
        <taxon>unclassified sequences</taxon>
        <taxon>metagenomes</taxon>
        <taxon>ecological metagenomes</taxon>
    </lineage>
</organism>
<proteinExistence type="predicted"/>
<comment type="caution">
    <text evidence="1">The sequence shown here is derived from an EMBL/GenBank/DDBJ whole genome shotgun (WGS) entry which is preliminary data.</text>
</comment>